<evidence type="ECO:0000313" key="1">
    <source>
        <dbReference type="EMBL" id="CAG8662492.1"/>
    </source>
</evidence>
<gene>
    <name evidence="1" type="ORF">ACOLOM_LOCUS8643</name>
</gene>
<keyword evidence="2" id="KW-1185">Reference proteome</keyword>
<proteinExistence type="predicted"/>
<dbReference type="EMBL" id="CAJVPT010022897">
    <property type="protein sequence ID" value="CAG8662492.1"/>
    <property type="molecule type" value="Genomic_DNA"/>
</dbReference>
<sequence length="294" mass="33788">QREFTMSGTFPKTVTDLDGHKIDVEDLLKHYVLIFITLKSTLCPVCPQLLLLLNLHGLQDNPPAEFRDPFDYSVTRVPPEEISTDAYFLVLCPGPVEDVRRIKESCNFPYPFIADEDLSIASSMNLINWRGPKFYGHDDLLKYLLAYRVRSEKDAVKYIDEAMELDTRLKNPLATELLDVNNSHQQLQAERQVILQKQLLPVELLSQIFEYFEPLEIVKSSMATCRQWRSIGLEVMVMRMRQQAKDVSNSMVICSEPASNDSIKLGTDNEGIEHFNQRVEELAKVIKIVQRLVV</sequence>
<reference evidence="1" key="1">
    <citation type="submission" date="2021-06" db="EMBL/GenBank/DDBJ databases">
        <authorList>
            <person name="Kallberg Y."/>
            <person name="Tangrot J."/>
            <person name="Rosling A."/>
        </authorList>
    </citation>
    <scope>NUCLEOTIDE SEQUENCE</scope>
    <source>
        <strain evidence="1">CL356</strain>
    </source>
</reference>
<protein>
    <submittedName>
        <fullName evidence="1">1554_t:CDS:1</fullName>
    </submittedName>
</protein>
<evidence type="ECO:0000313" key="2">
    <source>
        <dbReference type="Proteomes" id="UP000789525"/>
    </source>
</evidence>
<feature type="non-terminal residue" evidence="1">
    <location>
        <position position="1"/>
    </location>
</feature>
<accession>A0ACA9NK50</accession>
<name>A0ACA9NK50_9GLOM</name>
<comment type="caution">
    <text evidence="1">The sequence shown here is derived from an EMBL/GenBank/DDBJ whole genome shotgun (WGS) entry which is preliminary data.</text>
</comment>
<organism evidence="1 2">
    <name type="scientific">Acaulospora colombiana</name>
    <dbReference type="NCBI Taxonomy" id="27376"/>
    <lineage>
        <taxon>Eukaryota</taxon>
        <taxon>Fungi</taxon>
        <taxon>Fungi incertae sedis</taxon>
        <taxon>Mucoromycota</taxon>
        <taxon>Glomeromycotina</taxon>
        <taxon>Glomeromycetes</taxon>
        <taxon>Diversisporales</taxon>
        <taxon>Acaulosporaceae</taxon>
        <taxon>Acaulospora</taxon>
    </lineage>
</organism>
<dbReference type="Proteomes" id="UP000789525">
    <property type="component" value="Unassembled WGS sequence"/>
</dbReference>